<name>A0A8H7WH94_9HELO</name>
<dbReference type="OrthoDB" id="20198at2759"/>
<accession>A0A8H7WH94</accession>
<dbReference type="InterPro" id="IPR042208">
    <property type="entry name" value="D-ser_dehydrat-like_sf"/>
</dbReference>
<proteinExistence type="predicted"/>
<reference evidence="2" key="1">
    <citation type="submission" date="2021-02" db="EMBL/GenBank/DDBJ databases">
        <title>Genome sequence Cadophora malorum strain M34.</title>
        <authorList>
            <person name="Stefanovic E."/>
            <person name="Vu D."/>
            <person name="Scully C."/>
            <person name="Dijksterhuis J."/>
            <person name="Roader J."/>
            <person name="Houbraken J."/>
        </authorList>
    </citation>
    <scope>NUCLEOTIDE SEQUENCE</scope>
    <source>
        <strain evidence="2">M34</strain>
    </source>
</reference>
<dbReference type="Gene3D" id="2.40.37.20">
    <property type="entry name" value="D-serine dehydratase-like domain"/>
    <property type="match status" value="1"/>
</dbReference>
<evidence type="ECO:0000313" key="3">
    <source>
        <dbReference type="Proteomes" id="UP000664132"/>
    </source>
</evidence>
<dbReference type="InterPro" id="IPR051466">
    <property type="entry name" value="D-amino_acid_metab_enzyme"/>
</dbReference>
<dbReference type="Pfam" id="PF14031">
    <property type="entry name" value="D-ser_dehydrat"/>
    <property type="match status" value="1"/>
</dbReference>
<dbReference type="PANTHER" id="PTHR28004">
    <property type="entry name" value="ZGC:162816-RELATED"/>
    <property type="match status" value="1"/>
</dbReference>
<dbReference type="Proteomes" id="UP000664132">
    <property type="component" value="Unassembled WGS sequence"/>
</dbReference>
<feature type="domain" description="D-serine dehydratase-like" evidence="1">
    <location>
        <begin position="22"/>
        <end position="138"/>
    </location>
</feature>
<dbReference type="GO" id="GO:0036088">
    <property type="term" value="P:D-serine catabolic process"/>
    <property type="evidence" value="ECO:0007669"/>
    <property type="project" value="TreeGrafter"/>
</dbReference>
<dbReference type="GO" id="GO:0008721">
    <property type="term" value="F:D-serine ammonia-lyase activity"/>
    <property type="evidence" value="ECO:0007669"/>
    <property type="project" value="TreeGrafter"/>
</dbReference>
<sequence length="158" mass="17855">MDLQQLATRARESYEGYEDEIALSVIAEVVSVYNDSEREQPEVVIAVGTLGLGREPCHNYRDWGVVSSRRLSSLVSSKRRLVLDRISQEHSNLAWEVADGEDNKSLPPIPLEIGQSVFIYPNHACVTGAMYRSYFVVDSTLKGRENRIQAVWDRAIGW</sequence>
<dbReference type="SMART" id="SM01119">
    <property type="entry name" value="D-ser_dehydrat"/>
    <property type="match status" value="1"/>
</dbReference>
<dbReference type="AlphaFoldDB" id="A0A8H7WH94"/>
<dbReference type="InterPro" id="IPR026956">
    <property type="entry name" value="D-ser_dehydrat-like_dom"/>
</dbReference>
<protein>
    <recommendedName>
        <fullName evidence="1">D-serine dehydratase-like domain-containing protein</fullName>
    </recommendedName>
</protein>
<organism evidence="2 3">
    <name type="scientific">Cadophora malorum</name>
    <dbReference type="NCBI Taxonomy" id="108018"/>
    <lineage>
        <taxon>Eukaryota</taxon>
        <taxon>Fungi</taxon>
        <taxon>Dikarya</taxon>
        <taxon>Ascomycota</taxon>
        <taxon>Pezizomycotina</taxon>
        <taxon>Leotiomycetes</taxon>
        <taxon>Helotiales</taxon>
        <taxon>Ploettnerulaceae</taxon>
        <taxon>Cadophora</taxon>
    </lineage>
</organism>
<gene>
    <name evidence="2" type="ORF">IFR04_002100</name>
</gene>
<comment type="caution">
    <text evidence="2">The sequence shown here is derived from an EMBL/GenBank/DDBJ whole genome shotgun (WGS) entry which is preliminary data.</text>
</comment>
<dbReference type="PANTHER" id="PTHR28004:SF2">
    <property type="entry name" value="D-SERINE DEHYDRATASE"/>
    <property type="match status" value="1"/>
</dbReference>
<evidence type="ECO:0000259" key="1">
    <source>
        <dbReference type="SMART" id="SM01119"/>
    </source>
</evidence>
<dbReference type="EMBL" id="JAFJYH010000017">
    <property type="protein sequence ID" value="KAG4424752.1"/>
    <property type="molecule type" value="Genomic_DNA"/>
</dbReference>
<keyword evidence="3" id="KW-1185">Reference proteome</keyword>
<evidence type="ECO:0000313" key="2">
    <source>
        <dbReference type="EMBL" id="KAG4424752.1"/>
    </source>
</evidence>